<evidence type="ECO:0000313" key="5">
    <source>
        <dbReference type="EMBL" id="MSS84062.1"/>
    </source>
</evidence>
<keyword evidence="1" id="KW-0378">Hydrolase</keyword>
<feature type="transmembrane region" description="Helical" evidence="4">
    <location>
        <begin position="20"/>
        <end position="44"/>
    </location>
</feature>
<dbReference type="InterPro" id="IPR023365">
    <property type="entry name" value="Sortase_dom-sf"/>
</dbReference>
<dbReference type="NCBIfam" id="TIGR01076">
    <property type="entry name" value="sortase_fam"/>
    <property type="match status" value="1"/>
</dbReference>
<sequence>MPPRSQAKPQKKVGFFWHLLGFVGEVLITIAIFLGLYVVWQLWWTTAQVEPLRQAQVNTFQEKNPTPATDIEPEHRTDQPPGVGEVSIGETYGVLHVPSWDWMQIPIAQGTEQWILDQAYAGHYVDTQQPGEIGNFAVAGHRRTYGNNFRAVDKLVPGDILVVETADAYMVYTMDSFEIVDPSQSQVLFPVPNQPGIAPTERIMTMTTCHPEFGNSERYIVYSKMQYWTAKSEGKPGVLRDEPVR</sequence>
<feature type="active site" description="Proton donor/acceptor" evidence="2">
    <location>
        <position position="141"/>
    </location>
</feature>
<evidence type="ECO:0000256" key="1">
    <source>
        <dbReference type="ARBA" id="ARBA00022801"/>
    </source>
</evidence>
<gene>
    <name evidence="5" type="ORF">FYJ24_04635</name>
</gene>
<accession>A0A6N7W6L2</accession>
<evidence type="ECO:0000256" key="4">
    <source>
        <dbReference type="SAM" id="Phobius"/>
    </source>
</evidence>
<dbReference type="SUPFAM" id="SSF63817">
    <property type="entry name" value="Sortase"/>
    <property type="match status" value="1"/>
</dbReference>
<evidence type="ECO:0000256" key="2">
    <source>
        <dbReference type="PIRSR" id="PIRSR605754-1"/>
    </source>
</evidence>
<feature type="active site" description="Acyl-thioester intermediate" evidence="2">
    <location>
        <position position="209"/>
    </location>
</feature>
<dbReference type="EMBL" id="VULO01000005">
    <property type="protein sequence ID" value="MSS84062.1"/>
    <property type="molecule type" value="Genomic_DNA"/>
</dbReference>
<comment type="caution">
    <text evidence="5">The sequence shown here is derived from an EMBL/GenBank/DDBJ whole genome shotgun (WGS) entry which is preliminary data.</text>
</comment>
<dbReference type="NCBIfam" id="NF033747">
    <property type="entry name" value="class_E_sortase"/>
    <property type="match status" value="1"/>
</dbReference>
<dbReference type="InterPro" id="IPR005754">
    <property type="entry name" value="Sortase"/>
</dbReference>
<dbReference type="AlphaFoldDB" id="A0A6N7W6L2"/>
<keyword evidence="4" id="KW-0472">Membrane</keyword>
<feature type="region of interest" description="Disordered" evidence="3">
    <location>
        <begin position="60"/>
        <end position="83"/>
    </location>
</feature>
<dbReference type="GO" id="GO:0016787">
    <property type="term" value="F:hydrolase activity"/>
    <property type="evidence" value="ECO:0007669"/>
    <property type="project" value="UniProtKB-KW"/>
</dbReference>
<keyword evidence="4" id="KW-1133">Transmembrane helix</keyword>
<organism evidence="5 6">
    <name type="scientific">Scrofimicrobium canadense</name>
    <dbReference type="NCBI Taxonomy" id="2652290"/>
    <lineage>
        <taxon>Bacteria</taxon>
        <taxon>Bacillati</taxon>
        <taxon>Actinomycetota</taxon>
        <taxon>Actinomycetes</taxon>
        <taxon>Actinomycetales</taxon>
        <taxon>Actinomycetaceae</taxon>
        <taxon>Scrofimicrobium</taxon>
    </lineage>
</organism>
<reference evidence="5 6" key="1">
    <citation type="submission" date="2019-08" db="EMBL/GenBank/DDBJ databases">
        <title>In-depth cultivation of the pig gut microbiome towards novel bacterial diversity and tailored functional studies.</title>
        <authorList>
            <person name="Wylensek D."/>
            <person name="Hitch T.C.A."/>
            <person name="Clavel T."/>
        </authorList>
    </citation>
    <scope>NUCLEOTIDE SEQUENCE [LARGE SCALE GENOMIC DNA]</scope>
    <source>
        <strain evidence="5 6">WB03_NA08</strain>
    </source>
</reference>
<dbReference type="InterPro" id="IPR042003">
    <property type="entry name" value="Sortase_E"/>
</dbReference>
<evidence type="ECO:0000313" key="6">
    <source>
        <dbReference type="Proteomes" id="UP000470875"/>
    </source>
</evidence>
<dbReference type="Proteomes" id="UP000470875">
    <property type="component" value="Unassembled WGS sequence"/>
</dbReference>
<keyword evidence="4" id="KW-0812">Transmembrane</keyword>
<keyword evidence="6" id="KW-1185">Reference proteome</keyword>
<proteinExistence type="predicted"/>
<dbReference type="Pfam" id="PF04203">
    <property type="entry name" value="Sortase"/>
    <property type="match status" value="1"/>
</dbReference>
<dbReference type="Gene3D" id="2.40.260.10">
    <property type="entry name" value="Sortase"/>
    <property type="match status" value="1"/>
</dbReference>
<protein>
    <submittedName>
        <fullName evidence="5">Class E sortase</fullName>
    </submittedName>
</protein>
<dbReference type="InterPro" id="IPR053465">
    <property type="entry name" value="Sortase_Class_E"/>
</dbReference>
<evidence type="ECO:0000256" key="3">
    <source>
        <dbReference type="SAM" id="MobiDB-lite"/>
    </source>
</evidence>
<name>A0A6N7W6L2_9ACTO</name>
<dbReference type="CDD" id="cd05830">
    <property type="entry name" value="Sortase_E"/>
    <property type="match status" value="1"/>
</dbReference>